<accession>A0ACC0YML1</accession>
<proteinExistence type="predicted"/>
<comment type="caution">
    <text evidence="1">The sequence shown here is derived from an EMBL/GenBank/DDBJ whole genome shotgun (WGS) entry which is preliminary data.</text>
</comment>
<evidence type="ECO:0000313" key="1">
    <source>
        <dbReference type="EMBL" id="KAJ0039683.1"/>
    </source>
</evidence>
<keyword evidence="2" id="KW-1185">Reference proteome</keyword>
<dbReference type="EMBL" id="CM047740">
    <property type="protein sequence ID" value="KAJ0039683.1"/>
    <property type="molecule type" value="Genomic_DNA"/>
</dbReference>
<protein>
    <submittedName>
        <fullName evidence="1">Uncharacterized protein</fullName>
    </submittedName>
</protein>
<organism evidence="1 2">
    <name type="scientific">Pistacia integerrima</name>
    <dbReference type="NCBI Taxonomy" id="434235"/>
    <lineage>
        <taxon>Eukaryota</taxon>
        <taxon>Viridiplantae</taxon>
        <taxon>Streptophyta</taxon>
        <taxon>Embryophyta</taxon>
        <taxon>Tracheophyta</taxon>
        <taxon>Spermatophyta</taxon>
        <taxon>Magnoliopsida</taxon>
        <taxon>eudicotyledons</taxon>
        <taxon>Gunneridae</taxon>
        <taxon>Pentapetalae</taxon>
        <taxon>rosids</taxon>
        <taxon>malvids</taxon>
        <taxon>Sapindales</taxon>
        <taxon>Anacardiaceae</taxon>
        <taxon>Pistacia</taxon>
    </lineage>
</organism>
<sequence length="168" mass="18486">MMMCTCKIWCSRQAATVAVEDAIVIAAETSVKIDISGQVDAGNFEFWLVPGALGSNCLVECAIVYKFEIMMLSLCLLGKLQISEVVNSMKDLMDCSQETGKGPMGFQIVCHRSRYRTALGLAKHLWENPIGVLATSFLKPSEALARLGLGLFLFKGFMVRLEIIRTTL</sequence>
<dbReference type="Proteomes" id="UP001163603">
    <property type="component" value="Chromosome 5"/>
</dbReference>
<evidence type="ECO:0000313" key="2">
    <source>
        <dbReference type="Proteomes" id="UP001163603"/>
    </source>
</evidence>
<reference evidence="2" key="1">
    <citation type="journal article" date="2023" name="G3 (Bethesda)">
        <title>Genome assembly and association tests identify interacting loci associated with vigor, precocity, and sex in interspecific pistachio rootstocks.</title>
        <authorList>
            <person name="Palmer W."/>
            <person name="Jacygrad E."/>
            <person name="Sagayaradj S."/>
            <person name="Cavanaugh K."/>
            <person name="Han R."/>
            <person name="Bertier L."/>
            <person name="Beede B."/>
            <person name="Kafkas S."/>
            <person name="Golino D."/>
            <person name="Preece J."/>
            <person name="Michelmore R."/>
        </authorList>
    </citation>
    <scope>NUCLEOTIDE SEQUENCE [LARGE SCALE GENOMIC DNA]</scope>
</reference>
<gene>
    <name evidence="1" type="ORF">Pint_27283</name>
</gene>
<name>A0ACC0YML1_9ROSI</name>